<dbReference type="Proteomes" id="UP000478183">
    <property type="component" value="Unassembled WGS sequence"/>
</dbReference>
<dbReference type="InterPro" id="IPR018764">
    <property type="entry name" value="RskA_C"/>
</dbReference>
<organism evidence="3 4">
    <name type="scientific">Paracoccus aestuariivivens</name>
    <dbReference type="NCBI Taxonomy" id="1820333"/>
    <lineage>
        <taxon>Bacteria</taxon>
        <taxon>Pseudomonadati</taxon>
        <taxon>Pseudomonadota</taxon>
        <taxon>Alphaproteobacteria</taxon>
        <taxon>Rhodobacterales</taxon>
        <taxon>Paracoccaceae</taxon>
        <taxon>Paracoccus</taxon>
    </lineage>
</organism>
<protein>
    <recommendedName>
        <fullName evidence="2">Anti-sigma K factor RskA C-terminal domain-containing protein</fullName>
    </recommendedName>
</protein>
<dbReference type="GO" id="GO:0006417">
    <property type="term" value="P:regulation of translation"/>
    <property type="evidence" value="ECO:0007669"/>
    <property type="project" value="TreeGrafter"/>
</dbReference>
<dbReference type="RefSeq" id="WP_155093598.1">
    <property type="nucleotide sequence ID" value="NZ_WMIE01000001.1"/>
</dbReference>
<dbReference type="InterPro" id="IPR051474">
    <property type="entry name" value="Anti-sigma-K/W_factor"/>
</dbReference>
<evidence type="ECO:0000256" key="1">
    <source>
        <dbReference type="SAM" id="Phobius"/>
    </source>
</evidence>
<reference evidence="3 4" key="1">
    <citation type="submission" date="2019-11" db="EMBL/GenBank/DDBJ databases">
        <authorList>
            <person name="Dong K."/>
        </authorList>
    </citation>
    <scope>NUCLEOTIDE SEQUENCE [LARGE SCALE GENOMIC DNA]</scope>
    <source>
        <strain evidence="3 4">NBRC 111993</strain>
    </source>
</reference>
<dbReference type="GO" id="GO:0005886">
    <property type="term" value="C:plasma membrane"/>
    <property type="evidence" value="ECO:0007669"/>
    <property type="project" value="InterPro"/>
</dbReference>
<evidence type="ECO:0000259" key="2">
    <source>
        <dbReference type="Pfam" id="PF10099"/>
    </source>
</evidence>
<gene>
    <name evidence="3" type="ORF">GL286_00480</name>
</gene>
<keyword evidence="1" id="KW-1133">Transmembrane helix</keyword>
<dbReference type="PANTHER" id="PTHR37461">
    <property type="entry name" value="ANTI-SIGMA-K FACTOR RSKA"/>
    <property type="match status" value="1"/>
</dbReference>
<dbReference type="OrthoDB" id="9816387at2"/>
<dbReference type="Pfam" id="PF10099">
    <property type="entry name" value="RskA_C"/>
    <property type="match status" value="1"/>
</dbReference>
<evidence type="ECO:0000313" key="4">
    <source>
        <dbReference type="Proteomes" id="UP000478183"/>
    </source>
</evidence>
<feature type="transmembrane region" description="Helical" evidence="1">
    <location>
        <begin position="102"/>
        <end position="123"/>
    </location>
</feature>
<dbReference type="PANTHER" id="PTHR37461:SF1">
    <property type="entry name" value="ANTI-SIGMA-K FACTOR RSKA"/>
    <property type="match status" value="1"/>
</dbReference>
<proteinExistence type="predicted"/>
<keyword evidence="4" id="KW-1185">Reference proteome</keyword>
<name>A0A6L6J2Q2_9RHOB</name>
<comment type="caution">
    <text evidence="3">The sequence shown here is derived from an EMBL/GenBank/DDBJ whole genome shotgun (WGS) entry which is preliminary data.</text>
</comment>
<accession>A0A6L6J2Q2</accession>
<dbReference type="GO" id="GO:0016989">
    <property type="term" value="F:sigma factor antagonist activity"/>
    <property type="evidence" value="ECO:0007669"/>
    <property type="project" value="TreeGrafter"/>
</dbReference>
<keyword evidence="1" id="KW-0812">Transmembrane</keyword>
<evidence type="ECO:0000313" key="3">
    <source>
        <dbReference type="EMBL" id="MTH76200.1"/>
    </source>
</evidence>
<dbReference type="EMBL" id="WMIE01000001">
    <property type="protein sequence ID" value="MTH76200.1"/>
    <property type="molecule type" value="Genomic_DNA"/>
</dbReference>
<keyword evidence="1" id="KW-0472">Membrane</keyword>
<sequence>MSDDLPPKILPEDEDEALAAELALGLIDEDEAPHIAARLTADQDFARRVAAWQERFAGLADELVPVMPPARARQRIREELGHASAPLTHPIDSRIRWWQRPFALIGAAVAVVALAAVLMMPAVRDSQKAAPVYQAQLASDDAAMQVAARLDGRNIEVMLQSGTVPDGRDWEIWWIKPDGSAPVSLGLVARQGAMRLTLPEGLEVVDGIRIALSDEPVGGSPTGQATGPILAIAPLTPS</sequence>
<dbReference type="AlphaFoldDB" id="A0A6L6J2Q2"/>
<feature type="domain" description="Anti-sigma K factor RskA C-terminal" evidence="2">
    <location>
        <begin position="107"/>
        <end position="229"/>
    </location>
</feature>